<protein>
    <submittedName>
        <fullName evidence="1">Uncharacterized protein</fullName>
    </submittedName>
</protein>
<evidence type="ECO:0000313" key="1">
    <source>
        <dbReference type="EMBL" id="MCW3785503.1"/>
    </source>
</evidence>
<gene>
    <name evidence="1" type="ORF">OM075_03435</name>
</gene>
<proteinExistence type="predicted"/>
<reference evidence="1" key="1">
    <citation type="submission" date="2022-10" db="EMBL/GenBank/DDBJ databases">
        <authorList>
            <person name="Yu W.X."/>
        </authorList>
    </citation>
    <scope>NUCLEOTIDE SEQUENCE</scope>
    <source>
        <strain evidence="1">AAT</strain>
    </source>
</reference>
<accession>A0AAE3SDK2</accession>
<dbReference type="Gene3D" id="2.30.30.110">
    <property type="match status" value="1"/>
</dbReference>
<sequence length="153" mass="17339">MVVVPPEYVINSTLQVGTIYKFEAPELISTDIPHYFIIVGIEDEDNYLALCTTQLEKKIKHFENYSLDFSGLVYIKPDEQNGLSDDTYVNCHDYYTISKSDLINKCSTSTLSYTGEVSLDHYTQIKTGIIDSHTNDLPEYLLSHPSDEVTTTP</sequence>
<organism evidence="1 2">
    <name type="scientific">Plebeiibacterium sediminum</name>
    <dbReference type="NCBI Taxonomy" id="2992112"/>
    <lineage>
        <taxon>Bacteria</taxon>
        <taxon>Pseudomonadati</taxon>
        <taxon>Bacteroidota</taxon>
        <taxon>Bacteroidia</taxon>
        <taxon>Marinilabiliales</taxon>
        <taxon>Marinilabiliaceae</taxon>
        <taxon>Plebeiibacterium</taxon>
    </lineage>
</organism>
<dbReference type="RefSeq" id="WP_301189074.1">
    <property type="nucleotide sequence ID" value="NZ_JAPDPJ010000004.1"/>
</dbReference>
<dbReference type="AlphaFoldDB" id="A0AAE3SDK2"/>
<name>A0AAE3SDK2_9BACT</name>
<dbReference type="Proteomes" id="UP001209229">
    <property type="component" value="Unassembled WGS sequence"/>
</dbReference>
<dbReference type="InterPro" id="IPR011067">
    <property type="entry name" value="Plasmid_toxin/cell-grow_inhib"/>
</dbReference>
<comment type="caution">
    <text evidence="1">The sequence shown here is derived from an EMBL/GenBank/DDBJ whole genome shotgun (WGS) entry which is preliminary data.</text>
</comment>
<keyword evidence="2" id="KW-1185">Reference proteome</keyword>
<evidence type="ECO:0000313" key="2">
    <source>
        <dbReference type="Proteomes" id="UP001209229"/>
    </source>
</evidence>
<dbReference type="EMBL" id="JAPDPJ010000004">
    <property type="protein sequence ID" value="MCW3785503.1"/>
    <property type="molecule type" value="Genomic_DNA"/>
</dbReference>